<sequence length="124" mass="13819">MHFQNMNNSNTLSLSDCAYQPCNLKRLAKASSARKWILFTAQTHLPELKELQTYSVDCEKIIQLKPSNKSNEMEVVIKAITSGNASAVVASGNIDAVAQKQLQQLGREHSCDVFFSTSNTQYLH</sequence>
<gene>
    <name evidence="1" type="ORF">VIN01S_17970</name>
</gene>
<dbReference type="OrthoDB" id="5898548at2"/>
<accession>A0A4Y3HUY8</accession>
<comment type="caution">
    <text evidence="1">The sequence shown here is derived from an EMBL/GenBank/DDBJ whole genome shotgun (WGS) entry which is preliminary data.</text>
</comment>
<dbReference type="Gene3D" id="3.40.50.300">
    <property type="entry name" value="P-loop containing nucleotide triphosphate hydrolases"/>
    <property type="match status" value="1"/>
</dbReference>
<evidence type="ECO:0000313" key="1">
    <source>
        <dbReference type="EMBL" id="GEA50993.1"/>
    </source>
</evidence>
<reference evidence="1 2" key="1">
    <citation type="submission" date="2019-06" db="EMBL/GenBank/DDBJ databases">
        <title>Whole genome shotgun sequence of Vibrio inusitatus NBRC 102082.</title>
        <authorList>
            <person name="Hosoyama A."/>
            <person name="Uohara A."/>
            <person name="Ohji S."/>
            <person name="Ichikawa N."/>
        </authorList>
    </citation>
    <scope>NUCLEOTIDE SEQUENCE [LARGE SCALE GENOMIC DNA]</scope>
    <source>
        <strain evidence="1 2">NBRC 102082</strain>
    </source>
</reference>
<name>A0A4Y3HUY8_9VIBR</name>
<dbReference type="InterPro" id="IPR027417">
    <property type="entry name" value="P-loop_NTPase"/>
</dbReference>
<keyword evidence="2" id="KW-1185">Reference proteome</keyword>
<dbReference type="AlphaFoldDB" id="A0A4Y3HUY8"/>
<dbReference type="RefSeq" id="WP_141345323.1">
    <property type="nucleotide sequence ID" value="NZ_BJLF01000007.1"/>
</dbReference>
<protein>
    <recommendedName>
        <fullName evidence="3">Superfamily II DNA and RNA helicase</fullName>
    </recommendedName>
</protein>
<dbReference type="EMBL" id="BJLF01000007">
    <property type="protein sequence ID" value="GEA50993.1"/>
    <property type="molecule type" value="Genomic_DNA"/>
</dbReference>
<evidence type="ECO:0008006" key="3">
    <source>
        <dbReference type="Google" id="ProtNLM"/>
    </source>
</evidence>
<evidence type="ECO:0000313" key="2">
    <source>
        <dbReference type="Proteomes" id="UP000318717"/>
    </source>
</evidence>
<proteinExistence type="predicted"/>
<dbReference type="Proteomes" id="UP000318717">
    <property type="component" value="Unassembled WGS sequence"/>
</dbReference>
<organism evidence="1 2">
    <name type="scientific">Vibrio inusitatus NBRC 102082</name>
    <dbReference type="NCBI Taxonomy" id="1219070"/>
    <lineage>
        <taxon>Bacteria</taxon>
        <taxon>Pseudomonadati</taxon>
        <taxon>Pseudomonadota</taxon>
        <taxon>Gammaproteobacteria</taxon>
        <taxon>Vibrionales</taxon>
        <taxon>Vibrionaceae</taxon>
        <taxon>Vibrio</taxon>
    </lineage>
</organism>
<dbReference type="SUPFAM" id="SSF52540">
    <property type="entry name" value="P-loop containing nucleoside triphosphate hydrolases"/>
    <property type="match status" value="1"/>
</dbReference>